<dbReference type="Pfam" id="PF13727">
    <property type="entry name" value="CoA_binding_3"/>
    <property type="match status" value="1"/>
</dbReference>
<comment type="caution">
    <text evidence="4">The sequence shown here is derived from an EMBL/GenBank/DDBJ whole genome shotgun (WGS) entry which is preliminary data.</text>
</comment>
<evidence type="ECO:0000313" key="5">
    <source>
        <dbReference type="Proteomes" id="UP000249046"/>
    </source>
</evidence>
<sequence>MLRSAMAAIHPRLAVVLHDLTMVALAWVVANVVRYSLLAEPPQIGWLTPELGLVLAAQGAVFWLTGLYKGLWRFASLPDLWNIARASVLGALAAALVLFLYNRLDSVPRAVLVIYPLVLSILLGGPRLLYRYWKDSHLDFSGGRSAQRVLVLGAGRAGAALVRDLLHENRYRPVGVLDDDAKLRGGRVHGVPVLGHLADLPVLARETAAQMLLIAMPSATNMQMRRVVGLCEETGLPFRTVPRLEDIVAGRSSFNELKEVAIEDLLGRDPVQLDWTAIRTGISGKRVLITGGGGSIGSELCRQVARLGAATLTILEQSEYNLYRIEQELRREYPDLLLDARIGDCGDAIACERAFAAARPEVVFHAAAYKHVPLLQGQIREAFRNNVLATQVVAEAADRHGAGSFVLISTDKAVNPSSVMGACKRVAELFCQNFAAHSRTRFITVRFGNVLDSAGSVVPLFREQIRAGGPVTVTHPQITRYFMTIPEAAQLILQACVLGRGGEIFALDMGEPVQVRYLAEQMIRLAGKQPGRDIGIVFTGLRPGEKLFEELFHPLENYQQTTHAKIFLAQSRLMSWELLANQLRQGALAARDYDEDALRRLLDGLLPEFATRPAGGDAQVLALGERAP</sequence>
<evidence type="ECO:0000256" key="1">
    <source>
        <dbReference type="ARBA" id="ARBA00007430"/>
    </source>
</evidence>
<evidence type="ECO:0000313" key="4">
    <source>
        <dbReference type="EMBL" id="PZQ19623.1"/>
    </source>
</evidence>
<feature type="transmembrane region" description="Helical" evidence="2">
    <location>
        <begin position="12"/>
        <end position="33"/>
    </location>
</feature>
<dbReference type="Pfam" id="PF02719">
    <property type="entry name" value="Polysacc_synt_2"/>
    <property type="match status" value="1"/>
</dbReference>
<accession>A0A2W5MPI3</accession>
<gene>
    <name evidence="4" type="ORF">DI564_01890</name>
</gene>
<dbReference type="PANTHER" id="PTHR43318">
    <property type="entry name" value="UDP-N-ACETYLGLUCOSAMINE 4,6-DEHYDRATASE"/>
    <property type="match status" value="1"/>
</dbReference>
<feature type="domain" description="Polysaccharide biosynthesis protein CapD-like" evidence="3">
    <location>
        <begin position="287"/>
        <end position="570"/>
    </location>
</feature>
<dbReference type="AlphaFoldDB" id="A0A2W5MPI3"/>
<keyword evidence="2" id="KW-0812">Transmembrane</keyword>
<dbReference type="Proteomes" id="UP000249046">
    <property type="component" value="Unassembled WGS sequence"/>
</dbReference>
<evidence type="ECO:0000259" key="3">
    <source>
        <dbReference type="Pfam" id="PF02719"/>
    </source>
</evidence>
<dbReference type="Gene3D" id="3.40.50.720">
    <property type="entry name" value="NAD(P)-binding Rossmann-like Domain"/>
    <property type="match status" value="2"/>
</dbReference>
<dbReference type="InterPro" id="IPR036291">
    <property type="entry name" value="NAD(P)-bd_dom_sf"/>
</dbReference>
<protein>
    <submittedName>
        <fullName evidence="4">Polysaccharide biosynthesis protein</fullName>
    </submittedName>
</protein>
<dbReference type="SUPFAM" id="SSF51735">
    <property type="entry name" value="NAD(P)-binding Rossmann-fold domains"/>
    <property type="match status" value="2"/>
</dbReference>
<name>A0A2W5MPI3_9GAMM</name>
<feature type="transmembrane region" description="Helical" evidence="2">
    <location>
        <begin position="113"/>
        <end position="130"/>
    </location>
</feature>
<organism evidence="4 5">
    <name type="scientific">Rhodanobacter denitrificans</name>
    <dbReference type="NCBI Taxonomy" id="666685"/>
    <lineage>
        <taxon>Bacteria</taxon>
        <taxon>Pseudomonadati</taxon>
        <taxon>Pseudomonadota</taxon>
        <taxon>Gammaproteobacteria</taxon>
        <taxon>Lysobacterales</taxon>
        <taxon>Rhodanobacteraceae</taxon>
        <taxon>Rhodanobacter</taxon>
    </lineage>
</organism>
<keyword evidence="2" id="KW-1133">Transmembrane helix</keyword>
<dbReference type="InterPro" id="IPR051203">
    <property type="entry name" value="Polysaccharide_Synthase-Rel"/>
</dbReference>
<dbReference type="InterPro" id="IPR003869">
    <property type="entry name" value="Polysac_CapD-like"/>
</dbReference>
<dbReference type="CDD" id="cd05237">
    <property type="entry name" value="UDP_invert_4-6DH_SDR_e"/>
    <property type="match status" value="1"/>
</dbReference>
<evidence type="ECO:0000256" key="2">
    <source>
        <dbReference type="SAM" id="Phobius"/>
    </source>
</evidence>
<keyword evidence="2" id="KW-0472">Membrane</keyword>
<comment type="similarity">
    <text evidence="1">Belongs to the polysaccharide synthase family.</text>
</comment>
<feature type="transmembrane region" description="Helical" evidence="2">
    <location>
        <begin position="53"/>
        <end position="71"/>
    </location>
</feature>
<feature type="transmembrane region" description="Helical" evidence="2">
    <location>
        <begin position="83"/>
        <end position="101"/>
    </location>
</feature>
<dbReference type="PANTHER" id="PTHR43318:SF1">
    <property type="entry name" value="POLYSACCHARIDE BIOSYNTHESIS PROTEIN EPSC-RELATED"/>
    <property type="match status" value="1"/>
</dbReference>
<dbReference type="EMBL" id="QFPO01000002">
    <property type="protein sequence ID" value="PZQ19623.1"/>
    <property type="molecule type" value="Genomic_DNA"/>
</dbReference>
<reference evidence="4 5" key="1">
    <citation type="submission" date="2017-08" db="EMBL/GenBank/DDBJ databases">
        <title>Infants hospitalized years apart are colonized by the same room-sourced microbial strains.</title>
        <authorList>
            <person name="Brooks B."/>
            <person name="Olm M.R."/>
            <person name="Firek B.A."/>
            <person name="Baker R."/>
            <person name="Thomas B.C."/>
            <person name="Morowitz M.J."/>
            <person name="Banfield J.F."/>
        </authorList>
    </citation>
    <scope>NUCLEOTIDE SEQUENCE [LARGE SCALE GENOMIC DNA]</scope>
    <source>
        <strain evidence="4">S2_005_003_R2_42</strain>
    </source>
</reference>
<proteinExistence type="inferred from homology"/>